<evidence type="ECO:0000256" key="7">
    <source>
        <dbReference type="SAM" id="SignalP"/>
    </source>
</evidence>
<dbReference type="SUPFAM" id="SSF51069">
    <property type="entry name" value="Carbonic anhydrase"/>
    <property type="match status" value="1"/>
</dbReference>
<dbReference type="CDD" id="cd03124">
    <property type="entry name" value="alpha_CA_prokaryotic_like"/>
    <property type="match status" value="1"/>
</dbReference>
<evidence type="ECO:0000313" key="10">
    <source>
        <dbReference type="Proteomes" id="UP000001522"/>
    </source>
</evidence>
<evidence type="ECO:0000256" key="3">
    <source>
        <dbReference type="ARBA" id="ARBA00022723"/>
    </source>
</evidence>
<feature type="signal peptide" evidence="7">
    <location>
        <begin position="1"/>
        <end position="20"/>
    </location>
</feature>
<dbReference type="KEGG" id="hms:HMU03230"/>
<reference evidence="9 10" key="1">
    <citation type="journal article" date="2010" name="BMC Genomics">
        <title>Comparative genomics and proteomics of Helicobacter mustelae, an ulcerogenic and carcinogenic gastric pathogen.</title>
        <authorList>
            <person name="O'Toole P.W."/>
            <person name="Snelling W.J."/>
            <person name="Canchaya C."/>
            <person name="Forde B.M."/>
            <person name="Hardie K.R."/>
            <person name="Josenhans C."/>
            <person name="Graham R.L.J."/>
            <person name="McMullan G."/>
            <person name="Parkhill J."/>
            <person name="Belda E."/>
            <person name="Bentley S.D."/>
        </authorList>
    </citation>
    <scope>NUCLEOTIDE SEQUENCE [LARGE SCALE GENOMIC DNA]</scope>
    <source>
        <strain evidence="10">ATCC 43772 / LMG 18044 / NCTC 12198 / 12198</strain>
    </source>
</reference>
<dbReference type="InterPro" id="IPR036398">
    <property type="entry name" value="CA_dom_sf"/>
</dbReference>
<dbReference type="Pfam" id="PF00194">
    <property type="entry name" value="Carb_anhydrase"/>
    <property type="match status" value="1"/>
</dbReference>
<dbReference type="AlphaFoldDB" id="D3UGG4"/>
<evidence type="ECO:0000259" key="8">
    <source>
        <dbReference type="PROSITE" id="PS51144"/>
    </source>
</evidence>
<evidence type="ECO:0000313" key="9">
    <source>
        <dbReference type="EMBL" id="CBG39585.1"/>
    </source>
</evidence>
<name>D3UGG4_HELM1</name>
<feature type="domain" description="Alpha-carbonic anhydrase" evidence="8">
    <location>
        <begin position="18"/>
        <end position="239"/>
    </location>
</feature>
<accession>D3UGG4</accession>
<dbReference type="SMART" id="SM01057">
    <property type="entry name" value="Carb_anhydrase"/>
    <property type="match status" value="1"/>
</dbReference>
<keyword evidence="5 9" id="KW-0456">Lyase</keyword>
<dbReference type="eggNOG" id="COG3338">
    <property type="taxonomic scope" value="Bacteria"/>
</dbReference>
<comment type="catalytic activity">
    <reaction evidence="6">
        <text>hydrogencarbonate + H(+) = CO2 + H2O</text>
        <dbReference type="Rhea" id="RHEA:10748"/>
        <dbReference type="ChEBI" id="CHEBI:15377"/>
        <dbReference type="ChEBI" id="CHEBI:15378"/>
        <dbReference type="ChEBI" id="CHEBI:16526"/>
        <dbReference type="ChEBI" id="CHEBI:17544"/>
        <dbReference type="EC" id="4.2.1.1"/>
    </reaction>
</comment>
<keyword evidence="10" id="KW-1185">Reference proteome</keyword>
<keyword evidence="7" id="KW-0732">Signal</keyword>
<keyword evidence="4" id="KW-0862">Zinc</keyword>
<dbReference type="RefSeq" id="WP_013022677.1">
    <property type="nucleotide sequence ID" value="NC_013949.1"/>
</dbReference>
<sequence length="242" mass="27696">MIRNLLFFLAFLSLSSAGFWDYDEVGPTKWADAHPDWKVCGHGKEQSPIDIKTKEAVSANFPFAMQYHKGDAKVINKGYTIQAKYKNAGGVDFDGQHYGFVELHFHLPAENLINGKPHNLEMHLVHKNDKDELLVVGVFFKLGMKNLALQRLLANIPSKKGGYKILKDVDIHDILPEKKHYYYFMGSLTTPPCTEGVRWVVLDQEIPISSKQLKIFKKHMNKNIRHVQPLHGRKVYQGNIED</sequence>
<dbReference type="GO" id="GO:0008270">
    <property type="term" value="F:zinc ion binding"/>
    <property type="evidence" value="ECO:0007669"/>
    <property type="project" value="InterPro"/>
</dbReference>
<dbReference type="PANTHER" id="PTHR18952:SF265">
    <property type="entry name" value="CARBONIC ANHYDRASE"/>
    <property type="match status" value="1"/>
</dbReference>
<evidence type="ECO:0000256" key="1">
    <source>
        <dbReference type="ARBA" id="ARBA00010718"/>
    </source>
</evidence>
<dbReference type="InterPro" id="IPR023561">
    <property type="entry name" value="Carbonic_anhydrase_a-class"/>
</dbReference>
<dbReference type="Proteomes" id="UP000001522">
    <property type="component" value="Chromosome"/>
</dbReference>
<organism evidence="9 10">
    <name type="scientific">Helicobacter mustelae (strain ATCC 43772 / CCUG 25715 / CIP 103759 / LMG 18044 / NCTC 12198 / R85-136P)</name>
    <name type="common">Campylobacter mustelae</name>
    <dbReference type="NCBI Taxonomy" id="679897"/>
    <lineage>
        <taxon>Bacteria</taxon>
        <taxon>Pseudomonadati</taxon>
        <taxon>Campylobacterota</taxon>
        <taxon>Epsilonproteobacteria</taxon>
        <taxon>Campylobacterales</taxon>
        <taxon>Helicobacteraceae</taxon>
        <taxon>Helicobacter</taxon>
    </lineage>
</organism>
<dbReference type="EMBL" id="FN555004">
    <property type="protein sequence ID" value="CBG39585.1"/>
    <property type="molecule type" value="Genomic_DNA"/>
</dbReference>
<evidence type="ECO:0000256" key="4">
    <source>
        <dbReference type="ARBA" id="ARBA00022833"/>
    </source>
</evidence>
<proteinExistence type="inferred from homology"/>
<dbReference type="Gene3D" id="3.10.200.10">
    <property type="entry name" value="Alpha carbonic anhydrase"/>
    <property type="match status" value="1"/>
</dbReference>
<dbReference type="InterPro" id="IPR041891">
    <property type="entry name" value="Alpha_CA_prokaryot-like"/>
</dbReference>
<dbReference type="PROSITE" id="PS51144">
    <property type="entry name" value="ALPHA_CA_2"/>
    <property type="match status" value="1"/>
</dbReference>
<evidence type="ECO:0000256" key="6">
    <source>
        <dbReference type="ARBA" id="ARBA00048348"/>
    </source>
</evidence>
<feature type="chain" id="PRO_5003051166" description="carbonic anhydrase" evidence="7">
    <location>
        <begin position="21"/>
        <end position="242"/>
    </location>
</feature>
<evidence type="ECO:0000256" key="5">
    <source>
        <dbReference type="ARBA" id="ARBA00023239"/>
    </source>
</evidence>
<comment type="similarity">
    <text evidence="1">Belongs to the alpha-carbonic anhydrase family.</text>
</comment>
<dbReference type="HOGENOM" id="CLU_039326_0_2_7"/>
<dbReference type="STRING" id="679897.HMU03230"/>
<dbReference type="EC" id="4.2.1.1" evidence="2"/>
<evidence type="ECO:0000256" key="2">
    <source>
        <dbReference type="ARBA" id="ARBA00012925"/>
    </source>
</evidence>
<dbReference type="PANTHER" id="PTHR18952">
    <property type="entry name" value="CARBONIC ANHYDRASE"/>
    <property type="match status" value="1"/>
</dbReference>
<gene>
    <name evidence="9" type="primary">cah</name>
    <name evidence="9" type="ordered locus">HMU03230</name>
</gene>
<protein>
    <recommendedName>
        <fullName evidence="2">carbonic anhydrase</fullName>
        <ecNumber evidence="2">4.2.1.1</ecNumber>
    </recommendedName>
</protein>
<keyword evidence="3" id="KW-0479">Metal-binding</keyword>
<dbReference type="InterPro" id="IPR001148">
    <property type="entry name" value="CA_dom"/>
</dbReference>
<dbReference type="GO" id="GO:0004089">
    <property type="term" value="F:carbonate dehydratase activity"/>
    <property type="evidence" value="ECO:0007669"/>
    <property type="project" value="UniProtKB-EC"/>
</dbReference>